<evidence type="ECO:0000256" key="1">
    <source>
        <dbReference type="SAM" id="MobiDB-lite"/>
    </source>
</evidence>
<feature type="region of interest" description="Disordered" evidence="1">
    <location>
        <begin position="24"/>
        <end position="61"/>
    </location>
</feature>
<organism evidence="2 3">
    <name type="scientific">Caenorhabditis angaria</name>
    <dbReference type="NCBI Taxonomy" id="860376"/>
    <lineage>
        <taxon>Eukaryota</taxon>
        <taxon>Metazoa</taxon>
        <taxon>Ecdysozoa</taxon>
        <taxon>Nematoda</taxon>
        <taxon>Chromadorea</taxon>
        <taxon>Rhabditida</taxon>
        <taxon>Rhabditina</taxon>
        <taxon>Rhabditomorpha</taxon>
        <taxon>Rhabditoidea</taxon>
        <taxon>Rhabditidae</taxon>
        <taxon>Peloderinae</taxon>
        <taxon>Caenorhabditis</taxon>
    </lineage>
</organism>
<accession>A0A9P1I8Q9</accession>
<evidence type="ECO:0000313" key="2">
    <source>
        <dbReference type="EMBL" id="CAI5441527.1"/>
    </source>
</evidence>
<protein>
    <submittedName>
        <fullName evidence="2">Uncharacterized protein</fullName>
    </submittedName>
</protein>
<name>A0A9P1I8Q9_9PELO</name>
<dbReference type="Proteomes" id="UP001152747">
    <property type="component" value="Unassembled WGS sequence"/>
</dbReference>
<proteinExistence type="predicted"/>
<dbReference type="AlphaFoldDB" id="A0A9P1I8Q9"/>
<dbReference type="EMBL" id="CANHGI010000002">
    <property type="protein sequence ID" value="CAI5441527.1"/>
    <property type="molecule type" value="Genomic_DNA"/>
</dbReference>
<gene>
    <name evidence="2" type="ORF">CAMP_LOCUS4164</name>
</gene>
<feature type="compositionally biased region" description="Basic and acidic residues" evidence="1">
    <location>
        <begin position="45"/>
        <end position="59"/>
    </location>
</feature>
<sequence length="90" mass="10194">MGRYLNCVKKRKANLRTSQIEKAKNKTKEVGSENGAMNGEEVEVHEELVEEKTSSKRENLVWTNPGDTSILEIFGCIKLINSSRFGSKDY</sequence>
<reference evidence="2" key="1">
    <citation type="submission" date="2022-11" db="EMBL/GenBank/DDBJ databases">
        <authorList>
            <person name="Kikuchi T."/>
        </authorList>
    </citation>
    <scope>NUCLEOTIDE SEQUENCE</scope>
    <source>
        <strain evidence="2">PS1010</strain>
    </source>
</reference>
<evidence type="ECO:0000313" key="3">
    <source>
        <dbReference type="Proteomes" id="UP001152747"/>
    </source>
</evidence>
<keyword evidence="3" id="KW-1185">Reference proteome</keyword>
<comment type="caution">
    <text evidence="2">The sequence shown here is derived from an EMBL/GenBank/DDBJ whole genome shotgun (WGS) entry which is preliminary data.</text>
</comment>